<evidence type="ECO:0000259" key="8">
    <source>
        <dbReference type="PROSITE" id="PS50110"/>
    </source>
</evidence>
<evidence type="ECO:0000256" key="3">
    <source>
        <dbReference type="ARBA" id="ARBA00023015"/>
    </source>
</evidence>
<dbReference type="PROSITE" id="PS50110">
    <property type="entry name" value="RESPONSE_REGULATORY"/>
    <property type="match status" value="1"/>
</dbReference>
<comment type="caution">
    <text evidence="10">The sequence shown here is derived from an EMBL/GenBank/DDBJ whole genome shotgun (WGS) entry which is preliminary data.</text>
</comment>
<accession>A0A934S216</accession>
<dbReference type="SUPFAM" id="SSF52172">
    <property type="entry name" value="CheY-like"/>
    <property type="match status" value="1"/>
</dbReference>
<feature type="DNA-binding region" description="OmpR/PhoB-type" evidence="7">
    <location>
        <begin position="128"/>
        <end position="224"/>
    </location>
</feature>
<dbReference type="FunFam" id="3.40.50.2300:FF:000001">
    <property type="entry name" value="DNA-binding response regulator PhoB"/>
    <property type="match status" value="1"/>
</dbReference>
<keyword evidence="5" id="KW-0804">Transcription</keyword>
<dbReference type="AlphaFoldDB" id="A0A934S216"/>
<dbReference type="PANTHER" id="PTHR48111">
    <property type="entry name" value="REGULATOR OF RPOS"/>
    <property type="match status" value="1"/>
</dbReference>
<evidence type="ECO:0000259" key="9">
    <source>
        <dbReference type="PROSITE" id="PS51755"/>
    </source>
</evidence>
<keyword evidence="11" id="KW-1185">Reference proteome</keyword>
<dbReference type="GO" id="GO:0000976">
    <property type="term" value="F:transcription cis-regulatory region binding"/>
    <property type="evidence" value="ECO:0007669"/>
    <property type="project" value="TreeGrafter"/>
</dbReference>
<dbReference type="SMART" id="SM00862">
    <property type="entry name" value="Trans_reg_C"/>
    <property type="match status" value="1"/>
</dbReference>
<dbReference type="SUPFAM" id="SSF46894">
    <property type="entry name" value="C-terminal effector domain of the bipartite response regulators"/>
    <property type="match status" value="1"/>
</dbReference>
<evidence type="ECO:0000256" key="5">
    <source>
        <dbReference type="ARBA" id="ARBA00023163"/>
    </source>
</evidence>
<evidence type="ECO:0000313" key="10">
    <source>
        <dbReference type="EMBL" id="MBK1880907.1"/>
    </source>
</evidence>
<proteinExistence type="predicted"/>
<evidence type="ECO:0000256" key="1">
    <source>
        <dbReference type="ARBA" id="ARBA00022553"/>
    </source>
</evidence>
<dbReference type="GO" id="GO:0032993">
    <property type="term" value="C:protein-DNA complex"/>
    <property type="evidence" value="ECO:0007669"/>
    <property type="project" value="TreeGrafter"/>
</dbReference>
<dbReference type="InterPro" id="IPR039420">
    <property type="entry name" value="WalR-like"/>
</dbReference>
<dbReference type="Proteomes" id="UP000603141">
    <property type="component" value="Unassembled WGS sequence"/>
</dbReference>
<sequence>MHRILIIEDEKDIADLIAFNLERAGYEALKAHDGISGTEIAMRERPDLIVLDLMLPGRDGYGVFREIRRDARSMNIPVIMLTARAQTEDRIQGLEVGADDYLTKPFSPKELMLRIQAVIKRTDAPPGVAEFTYGPFRFDKNALKFYIEGEPVDLTATEFKLLLFLCERSGKSQDRNDLLRTVWGYSDEVHSRTLDTHMKRLRQKLGTHGALVETIRGFGYRVAEK</sequence>
<evidence type="ECO:0000313" key="11">
    <source>
        <dbReference type="Proteomes" id="UP000603141"/>
    </source>
</evidence>
<evidence type="ECO:0000256" key="7">
    <source>
        <dbReference type="PROSITE-ProRule" id="PRU01091"/>
    </source>
</evidence>
<feature type="domain" description="OmpR/PhoB-type" evidence="9">
    <location>
        <begin position="128"/>
        <end position="224"/>
    </location>
</feature>
<feature type="domain" description="Response regulatory" evidence="8">
    <location>
        <begin position="3"/>
        <end position="119"/>
    </location>
</feature>
<dbReference type="PROSITE" id="PS51755">
    <property type="entry name" value="OMPR_PHOB"/>
    <property type="match status" value="1"/>
</dbReference>
<dbReference type="EMBL" id="JAENIJ010000001">
    <property type="protein sequence ID" value="MBK1880907.1"/>
    <property type="molecule type" value="Genomic_DNA"/>
</dbReference>
<protein>
    <submittedName>
        <fullName evidence="10">Response regulator transcription factor</fullName>
    </submittedName>
</protein>
<keyword evidence="3" id="KW-0805">Transcription regulation</keyword>
<evidence type="ECO:0000256" key="2">
    <source>
        <dbReference type="ARBA" id="ARBA00023012"/>
    </source>
</evidence>
<keyword evidence="1 6" id="KW-0597">Phosphoprotein</keyword>
<reference evidence="10" key="1">
    <citation type="submission" date="2021-01" db="EMBL/GenBank/DDBJ databases">
        <title>Modified the classification status of verrucomicrobia.</title>
        <authorList>
            <person name="Feng X."/>
        </authorList>
    </citation>
    <scope>NUCLEOTIDE SEQUENCE</scope>
    <source>
        <strain evidence="10">KCTC 22041</strain>
    </source>
</reference>
<dbReference type="SMART" id="SM00448">
    <property type="entry name" value="REC"/>
    <property type="match status" value="1"/>
</dbReference>
<dbReference type="Gene3D" id="1.10.10.10">
    <property type="entry name" value="Winged helix-like DNA-binding domain superfamily/Winged helix DNA-binding domain"/>
    <property type="match status" value="1"/>
</dbReference>
<dbReference type="Pfam" id="PF00072">
    <property type="entry name" value="Response_reg"/>
    <property type="match status" value="1"/>
</dbReference>
<dbReference type="InterPro" id="IPR001867">
    <property type="entry name" value="OmpR/PhoB-type_DNA-bd"/>
</dbReference>
<dbReference type="GO" id="GO:0000156">
    <property type="term" value="F:phosphorelay response regulator activity"/>
    <property type="evidence" value="ECO:0007669"/>
    <property type="project" value="TreeGrafter"/>
</dbReference>
<dbReference type="InterPro" id="IPR016032">
    <property type="entry name" value="Sig_transdc_resp-reg_C-effctor"/>
</dbReference>
<feature type="modified residue" description="4-aspartylphosphate" evidence="6">
    <location>
        <position position="52"/>
    </location>
</feature>
<dbReference type="Pfam" id="PF00486">
    <property type="entry name" value="Trans_reg_C"/>
    <property type="match status" value="1"/>
</dbReference>
<dbReference type="Gene3D" id="6.10.250.690">
    <property type="match status" value="1"/>
</dbReference>
<dbReference type="CDD" id="cd00383">
    <property type="entry name" value="trans_reg_C"/>
    <property type="match status" value="1"/>
</dbReference>
<gene>
    <name evidence="10" type="ORF">JIN85_00690</name>
</gene>
<dbReference type="GO" id="GO:0006355">
    <property type="term" value="P:regulation of DNA-templated transcription"/>
    <property type="evidence" value="ECO:0007669"/>
    <property type="project" value="InterPro"/>
</dbReference>
<dbReference type="GO" id="GO:0005829">
    <property type="term" value="C:cytosol"/>
    <property type="evidence" value="ECO:0007669"/>
    <property type="project" value="TreeGrafter"/>
</dbReference>
<dbReference type="RefSeq" id="WP_200266565.1">
    <property type="nucleotide sequence ID" value="NZ_JAENIJ010000001.1"/>
</dbReference>
<dbReference type="InterPro" id="IPR036388">
    <property type="entry name" value="WH-like_DNA-bd_sf"/>
</dbReference>
<dbReference type="PANTHER" id="PTHR48111:SF21">
    <property type="entry name" value="DNA-BINDING DUAL MASTER TRANSCRIPTIONAL REGULATOR RPAA"/>
    <property type="match status" value="1"/>
</dbReference>
<evidence type="ECO:0000256" key="4">
    <source>
        <dbReference type="ARBA" id="ARBA00023125"/>
    </source>
</evidence>
<evidence type="ECO:0000256" key="6">
    <source>
        <dbReference type="PROSITE-ProRule" id="PRU00169"/>
    </source>
</evidence>
<keyword evidence="4 7" id="KW-0238">DNA-binding</keyword>
<dbReference type="InterPro" id="IPR011006">
    <property type="entry name" value="CheY-like_superfamily"/>
</dbReference>
<dbReference type="Gene3D" id="3.40.50.2300">
    <property type="match status" value="1"/>
</dbReference>
<keyword evidence="2" id="KW-0902">Two-component regulatory system</keyword>
<organism evidence="10 11">
    <name type="scientific">Luteolibacter pohnpeiensis</name>
    <dbReference type="NCBI Taxonomy" id="454153"/>
    <lineage>
        <taxon>Bacteria</taxon>
        <taxon>Pseudomonadati</taxon>
        <taxon>Verrucomicrobiota</taxon>
        <taxon>Verrucomicrobiia</taxon>
        <taxon>Verrucomicrobiales</taxon>
        <taxon>Verrucomicrobiaceae</taxon>
        <taxon>Luteolibacter</taxon>
    </lineage>
</organism>
<name>A0A934S216_9BACT</name>
<dbReference type="InterPro" id="IPR001789">
    <property type="entry name" value="Sig_transdc_resp-reg_receiver"/>
</dbReference>